<feature type="compositionally biased region" description="Basic and acidic residues" evidence="1">
    <location>
        <begin position="425"/>
        <end position="437"/>
    </location>
</feature>
<dbReference type="AlphaFoldDB" id="A0A194SED3"/>
<name>A0A194SED3_RHOGW</name>
<feature type="region of interest" description="Disordered" evidence="1">
    <location>
        <begin position="539"/>
        <end position="586"/>
    </location>
</feature>
<feature type="compositionally biased region" description="Low complexity" evidence="1">
    <location>
        <begin position="137"/>
        <end position="154"/>
    </location>
</feature>
<feature type="compositionally biased region" description="Gly residues" evidence="1">
    <location>
        <begin position="413"/>
        <end position="424"/>
    </location>
</feature>
<feature type="region of interest" description="Disordered" evidence="1">
    <location>
        <begin position="356"/>
        <end position="507"/>
    </location>
</feature>
<dbReference type="EMBL" id="KQ474074">
    <property type="protein sequence ID" value="KPV77851.1"/>
    <property type="molecule type" value="Genomic_DNA"/>
</dbReference>
<feature type="compositionally biased region" description="Basic and acidic residues" evidence="1">
    <location>
        <begin position="448"/>
        <end position="457"/>
    </location>
</feature>
<feature type="compositionally biased region" description="Acidic residues" evidence="1">
    <location>
        <begin position="483"/>
        <end position="493"/>
    </location>
</feature>
<feature type="compositionally biased region" description="Basic and acidic residues" evidence="1">
    <location>
        <begin position="498"/>
        <end position="507"/>
    </location>
</feature>
<dbReference type="RefSeq" id="XP_018273900.1">
    <property type="nucleotide sequence ID" value="XM_018413962.1"/>
</dbReference>
<feature type="compositionally biased region" description="Basic and acidic residues" evidence="1">
    <location>
        <begin position="91"/>
        <end position="104"/>
    </location>
</feature>
<feature type="region of interest" description="Disordered" evidence="1">
    <location>
        <begin position="1"/>
        <end position="166"/>
    </location>
</feature>
<dbReference type="GeneID" id="28974410"/>
<evidence type="ECO:0000313" key="3">
    <source>
        <dbReference type="Proteomes" id="UP000053890"/>
    </source>
</evidence>
<dbReference type="OrthoDB" id="2536868at2759"/>
<feature type="compositionally biased region" description="Low complexity" evidence="1">
    <location>
        <begin position="367"/>
        <end position="377"/>
    </location>
</feature>
<feature type="compositionally biased region" description="Low complexity" evidence="1">
    <location>
        <begin position="206"/>
        <end position="227"/>
    </location>
</feature>
<feature type="compositionally biased region" description="Low complexity" evidence="1">
    <location>
        <begin position="1"/>
        <end position="13"/>
    </location>
</feature>
<proteinExistence type="predicted"/>
<organism evidence="2 3">
    <name type="scientific">Rhodotorula graminis (strain WP1)</name>
    <dbReference type="NCBI Taxonomy" id="578459"/>
    <lineage>
        <taxon>Eukaryota</taxon>
        <taxon>Fungi</taxon>
        <taxon>Dikarya</taxon>
        <taxon>Basidiomycota</taxon>
        <taxon>Pucciniomycotina</taxon>
        <taxon>Microbotryomycetes</taxon>
        <taxon>Sporidiobolales</taxon>
        <taxon>Sporidiobolaceae</taxon>
        <taxon>Rhodotorula</taxon>
    </lineage>
</organism>
<accession>A0A194SED3</accession>
<feature type="region of interest" description="Disordered" evidence="1">
    <location>
        <begin position="206"/>
        <end position="232"/>
    </location>
</feature>
<evidence type="ECO:0008006" key="4">
    <source>
        <dbReference type="Google" id="ProtNLM"/>
    </source>
</evidence>
<keyword evidence="3" id="KW-1185">Reference proteome</keyword>
<dbReference type="Proteomes" id="UP000053890">
    <property type="component" value="Unassembled WGS sequence"/>
</dbReference>
<evidence type="ECO:0000256" key="1">
    <source>
        <dbReference type="SAM" id="MobiDB-lite"/>
    </source>
</evidence>
<dbReference type="OMA" id="FAPSTHK"/>
<gene>
    <name evidence="2" type="ORF">RHOBADRAFT_41850</name>
</gene>
<sequence length="586" mass="58155">MSTTASTSTPPTAQGQPHKSSGKRVFRSISRFLSGGGSTTKQRPKLPHHEQGSKDGLTATRTRTKSPRRTSSSRSSSRSRRTNGDDDNDLDLDRAGLHRHDPSQRTRGHSVSARSALSGADTDASIYAMSPSTRGPSSIVSSRTVDSSSHDASSLAPTHKSYASTKPTTLLSVDLGGAPGANRIAVVPGTGVGASGTGPGFLGASAGSAGSHGLSFSSSLPATSSPTLAPPIPASAAATAPFAAALHTQHRHRPSSSSTSSSRSLVYLPDGTSLDLPDSPTGVPSHTYAHPRNNPHPAFPPADNASVLTLASSSFAPSVMNSGGASVVGAAAGDKAGARASWTSAGGLRAWSTRQARSLHGGGGSGTKSLLGAAQGAEADEDASVRALAGSRRASDESLGSRSTWSAVVSAGVGPGAGGVGAGGRPREGSVRSRAPLEDGEPAAAGGGERDPNERRASLRTLETAPSIVLPAGETDAQPGVDGVDEAAADDEPVAAHTPEEKGKSVDAAEHVGVAPTLAETAETFGLPVGGDILAASAASDGASGAGKDGGEAATEASTPRGEKGEGEALGLGSATDVDGSKETTV</sequence>
<feature type="region of interest" description="Disordered" evidence="1">
    <location>
        <begin position="245"/>
        <end position="301"/>
    </location>
</feature>
<feature type="compositionally biased region" description="Low complexity" evidence="1">
    <location>
        <begin position="255"/>
        <end position="264"/>
    </location>
</feature>
<reference evidence="2 3" key="1">
    <citation type="journal article" date="2015" name="Front. Microbiol.">
        <title>Genome sequence of the plant growth promoting endophytic yeast Rhodotorula graminis WP1.</title>
        <authorList>
            <person name="Firrincieli A."/>
            <person name="Otillar R."/>
            <person name="Salamov A."/>
            <person name="Schmutz J."/>
            <person name="Khan Z."/>
            <person name="Redman R.S."/>
            <person name="Fleck N.D."/>
            <person name="Lindquist E."/>
            <person name="Grigoriev I.V."/>
            <person name="Doty S.L."/>
        </authorList>
    </citation>
    <scope>NUCLEOTIDE SEQUENCE [LARGE SCALE GENOMIC DNA]</scope>
    <source>
        <strain evidence="2 3">WP1</strain>
    </source>
</reference>
<protein>
    <recommendedName>
        <fullName evidence="4">Proteophosphoglycan ppg4</fullName>
    </recommendedName>
</protein>
<evidence type="ECO:0000313" key="2">
    <source>
        <dbReference type="EMBL" id="KPV77851.1"/>
    </source>
</evidence>